<dbReference type="AlphaFoldDB" id="A0AAV8ZRX5"/>
<evidence type="ECO:0000313" key="3">
    <source>
        <dbReference type="Proteomes" id="UP001162156"/>
    </source>
</evidence>
<evidence type="ECO:0008006" key="4">
    <source>
        <dbReference type="Google" id="ProtNLM"/>
    </source>
</evidence>
<dbReference type="Proteomes" id="UP001162156">
    <property type="component" value="Unassembled WGS sequence"/>
</dbReference>
<evidence type="ECO:0000313" key="2">
    <source>
        <dbReference type="EMBL" id="KAJ8968338.1"/>
    </source>
</evidence>
<gene>
    <name evidence="2" type="ORF">NQ314_002354</name>
</gene>
<dbReference type="InterPro" id="IPR009057">
    <property type="entry name" value="Homeodomain-like_sf"/>
</dbReference>
<name>A0AAV8ZRX5_9CUCU</name>
<dbReference type="GO" id="GO:0005634">
    <property type="term" value="C:nucleus"/>
    <property type="evidence" value="ECO:0007669"/>
    <property type="project" value="UniProtKB-SubCell"/>
</dbReference>
<comment type="subcellular location">
    <subcellularLocation>
        <location evidence="1">Nucleus</location>
    </subcellularLocation>
</comment>
<reference evidence="2" key="1">
    <citation type="journal article" date="2023" name="Insect Mol. Biol.">
        <title>Genome sequencing provides insights into the evolution of gene families encoding plant cell wall-degrading enzymes in longhorned beetles.</title>
        <authorList>
            <person name="Shin N.R."/>
            <person name="Okamura Y."/>
            <person name="Kirsch R."/>
            <person name="Pauchet Y."/>
        </authorList>
    </citation>
    <scope>NUCLEOTIDE SEQUENCE</scope>
    <source>
        <strain evidence="2">RBIC_L_NR</strain>
    </source>
</reference>
<dbReference type="EMBL" id="JANEYF010000726">
    <property type="protein sequence ID" value="KAJ8968338.1"/>
    <property type="molecule type" value="Genomic_DNA"/>
</dbReference>
<keyword evidence="3" id="KW-1185">Reference proteome</keyword>
<evidence type="ECO:0000256" key="1">
    <source>
        <dbReference type="ARBA" id="ARBA00004123"/>
    </source>
</evidence>
<proteinExistence type="predicted"/>
<dbReference type="SUPFAM" id="SSF46689">
    <property type="entry name" value="Homeodomain-like"/>
    <property type="match status" value="1"/>
</dbReference>
<sequence length="194" mass="22682">MPRRADARIYKSYGDDSMKRTVEEVRESGSYKAVANRYGINRTTLMNHVKGMKCKKIGRPTVLTMQEEEILVHNLVKLGEWGYGFDRLQLQCCVQDYVRRIDRPNPFHNGMPGPDWCLIFERRWSKEISRRVAQNLPKNWAAAGSEEVMVDCYNKLKDIIARFDLQNKPQNIFNCDEICFQTDTGIQKVLCKRE</sequence>
<protein>
    <recommendedName>
        <fullName evidence="4">HTH psq-type domain-containing protein</fullName>
    </recommendedName>
</protein>
<accession>A0AAV8ZRX5</accession>
<organism evidence="2 3">
    <name type="scientific">Rhamnusium bicolor</name>
    <dbReference type="NCBI Taxonomy" id="1586634"/>
    <lineage>
        <taxon>Eukaryota</taxon>
        <taxon>Metazoa</taxon>
        <taxon>Ecdysozoa</taxon>
        <taxon>Arthropoda</taxon>
        <taxon>Hexapoda</taxon>
        <taxon>Insecta</taxon>
        <taxon>Pterygota</taxon>
        <taxon>Neoptera</taxon>
        <taxon>Endopterygota</taxon>
        <taxon>Coleoptera</taxon>
        <taxon>Polyphaga</taxon>
        <taxon>Cucujiformia</taxon>
        <taxon>Chrysomeloidea</taxon>
        <taxon>Cerambycidae</taxon>
        <taxon>Lepturinae</taxon>
        <taxon>Rhagiini</taxon>
        <taxon>Rhamnusium</taxon>
    </lineage>
</organism>
<comment type="caution">
    <text evidence="2">The sequence shown here is derived from an EMBL/GenBank/DDBJ whole genome shotgun (WGS) entry which is preliminary data.</text>
</comment>